<dbReference type="EMBL" id="PQWM01000034">
    <property type="protein sequence ID" value="RDZ09995.1"/>
    <property type="molecule type" value="Genomic_DNA"/>
</dbReference>
<sequence length="93" mass="11217">MDIWMGKIRDYNHLGHYLGTYQAIIEKQNKMLYKMTLSFNPAYTLKKRDKNNHLKDKILYSSSVEVLKREFRNEIPLLKKQTKVVWMKRGLNI</sequence>
<evidence type="ECO:0000313" key="1">
    <source>
        <dbReference type="EMBL" id="RDZ09995.1"/>
    </source>
</evidence>
<dbReference type="Proteomes" id="UP000256519">
    <property type="component" value="Unassembled WGS sequence"/>
</dbReference>
<comment type="caution">
    <text evidence="1">The sequence shown here is derived from an EMBL/GenBank/DDBJ whole genome shotgun (WGS) entry which is preliminary data.</text>
</comment>
<protein>
    <submittedName>
        <fullName evidence="1">Uncharacterized protein</fullName>
    </submittedName>
</protein>
<proteinExistence type="predicted"/>
<dbReference type="AlphaFoldDB" id="A0A3D8WX21"/>
<accession>A0A3D8WX21</accession>
<gene>
    <name evidence="1" type="ORF">C3744_23875</name>
</gene>
<reference evidence="1 2" key="1">
    <citation type="journal article" date="2018" name="Appl. Environ. Microbiol.">
        <title>Antimicrobial susceptibility testing and tentative epidemiological cut-off values of five Bacillus species relevant for use as animal feed additives or for plant protection.</title>
        <authorList>
            <person name="Agerso Y."/>
            <person name="Stuer-Lauridsen B."/>
            <person name="Bjerre K."/>
            <person name="Jensen M.G."/>
            <person name="Johansen E."/>
            <person name="Bennedsen M."/>
            <person name="Brockmann E."/>
            <person name="Nielsen B."/>
        </authorList>
    </citation>
    <scope>NUCLEOTIDE SEQUENCE [LARGE SCALE GENOMIC DNA]</scope>
    <source>
        <strain evidence="1 2">CHCC20162</strain>
    </source>
</reference>
<organism evidence="1 2">
    <name type="scientific">Priestia megaterium</name>
    <name type="common">Bacillus megaterium</name>
    <dbReference type="NCBI Taxonomy" id="1404"/>
    <lineage>
        <taxon>Bacteria</taxon>
        <taxon>Bacillati</taxon>
        <taxon>Bacillota</taxon>
        <taxon>Bacilli</taxon>
        <taxon>Bacillales</taxon>
        <taxon>Bacillaceae</taxon>
        <taxon>Priestia</taxon>
    </lineage>
</organism>
<evidence type="ECO:0000313" key="2">
    <source>
        <dbReference type="Proteomes" id="UP000256519"/>
    </source>
</evidence>
<name>A0A3D8WX21_PRIMG</name>